<dbReference type="SUPFAM" id="SSF56784">
    <property type="entry name" value="HAD-like"/>
    <property type="match status" value="1"/>
</dbReference>
<dbReference type="PRINTS" id="PR00413">
    <property type="entry name" value="HADHALOGNASE"/>
</dbReference>
<dbReference type="SFLD" id="SFLDS00003">
    <property type="entry name" value="Haloacid_Dehalogenase"/>
    <property type="match status" value="1"/>
</dbReference>
<dbReference type="InterPro" id="IPR051540">
    <property type="entry name" value="S-2-haloacid_dehalogenase"/>
</dbReference>
<evidence type="ECO:0000313" key="3">
    <source>
        <dbReference type="Proteomes" id="UP000662986"/>
    </source>
</evidence>
<organism evidence="2 3">
    <name type="scientific">Rhodococcus pseudokoreensis</name>
    <dbReference type="NCBI Taxonomy" id="2811421"/>
    <lineage>
        <taxon>Bacteria</taxon>
        <taxon>Bacillati</taxon>
        <taxon>Actinomycetota</taxon>
        <taxon>Actinomycetes</taxon>
        <taxon>Mycobacteriales</taxon>
        <taxon>Nocardiaceae</taxon>
        <taxon>Rhodococcus</taxon>
    </lineage>
</organism>
<reference evidence="2 3" key="2">
    <citation type="journal article" date="2022" name="Arch. Microbiol.">
        <title>Rhodococcus pseudokoreensis sp. nov. isolated from the rhizosphere of young M26 apple rootstocks.</title>
        <authorList>
            <person name="Kampfer P."/>
            <person name="Glaeser S.P."/>
            <person name="Blom J."/>
            <person name="Wolf J."/>
            <person name="Benning S."/>
            <person name="Schloter M."/>
            <person name="Neumann-Schaal M."/>
        </authorList>
    </citation>
    <scope>NUCLEOTIDE SEQUENCE [LARGE SCALE GENOMIC DNA]</scope>
    <source>
        <strain evidence="2 3">R79</strain>
    </source>
</reference>
<keyword evidence="1" id="KW-0378">Hydrolase</keyword>
<dbReference type="Pfam" id="PF00702">
    <property type="entry name" value="Hydrolase"/>
    <property type="match status" value="1"/>
</dbReference>
<sequence>MNLADYDALSFDCYGTLIDWEAGIAAVLAPWAKDVGLALTDEELLRAYADNEARAERDTPGALYSAILADAFRRTGKTLGRDVSDEWAARLGASVPDWPAFPDSAEALASLAKDYKLIILSNVHRAGFAGSNARLGVEFDKIITAEDVKAYKPAPNHFDALDGALEELGVPRERLLHVAQSLFHDHVPAKRHGLPSVWINRRHDRPGWGATPEPSDEYTYALEFPTMEGFAAAARAAKEARRAE</sequence>
<evidence type="ECO:0000313" key="2">
    <source>
        <dbReference type="EMBL" id="QSE91718.1"/>
    </source>
</evidence>
<dbReference type="Proteomes" id="UP000662986">
    <property type="component" value="Chromosome"/>
</dbReference>
<accession>A0A974W5M9</accession>
<dbReference type="InterPro" id="IPR006439">
    <property type="entry name" value="HAD-SF_hydro_IA"/>
</dbReference>
<dbReference type="NCBIfam" id="TIGR01493">
    <property type="entry name" value="HAD-SF-IA-v2"/>
    <property type="match status" value="1"/>
</dbReference>
<name>A0A974W5M9_9NOCA</name>
<dbReference type="PANTHER" id="PTHR43316">
    <property type="entry name" value="HYDROLASE, HALOACID DELAHOGENASE-RELATED"/>
    <property type="match status" value="1"/>
</dbReference>
<evidence type="ECO:0000256" key="1">
    <source>
        <dbReference type="ARBA" id="ARBA00022801"/>
    </source>
</evidence>
<keyword evidence="3" id="KW-1185">Reference proteome</keyword>
<dbReference type="PANTHER" id="PTHR43316:SF9">
    <property type="entry name" value="ACID DEHALOGENASE, PUTATIVE (AFU_ORTHOLOGUE AFUA_6G14460)-RELATED"/>
    <property type="match status" value="1"/>
</dbReference>
<protein>
    <submittedName>
        <fullName evidence="2">Haloacid dehalogenase type II</fullName>
    </submittedName>
</protein>
<dbReference type="InterPro" id="IPR006328">
    <property type="entry name" value="2-HAD"/>
</dbReference>
<proteinExistence type="predicted"/>
<dbReference type="RefSeq" id="WP_206008109.1">
    <property type="nucleotide sequence ID" value="NZ_CP070619.1"/>
</dbReference>
<dbReference type="EMBL" id="CP070619">
    <property type="protein sequence ID" value="QSE91718.1"/>
    <property type="molecule type" value="Genomic_DNA"/>
</dbReference>
<dbReference type="Gene3D" id="1.10.150.750">
    <property type="match status" value="1"/>
</dbReference>
<dbReference type="Gene3D" id="3.40.50.1000">
    <property type="entry name" value="HAD superfamily/HAD-like"/>
    <property type="match status" value="1"/>
</dbReference>
<reference evidence="2 3" key="1">
    <citation type="journal article" date="2021" name="Microbiol. Resour. Announc.">
        <title>Complete Genome Sequences of Two Rhodococcus sp. Strains with Large and Linear Chromosomes, Isolated from Apple Rhizosphere.</title>
        <authorList>
            <person name="Benning S."/>
            <person name="Brugnone N."/>
            <person name="Siani R."/>
            <person name="Kublik S."/>
            <person name="Schloter M."/>
            <person name="Rad V."/>
        </authorList>
    </citation>
    <scope>NUCLEOTIDE SEQUENCE [LARGE SCALE GENOMIC DNA]</scope>
    <source>
        <strain evidence="2 3">R79</strain>
    </source>
</reference>
<dbReference type="InterPro" id="IPR036412">
    <property type="entry name" value="HAD-like_sf"/>
</dbReference>
<gene>
    <name evidence="2" type="ORF">JWS13_25315</name>
</gene>
<dbReference type="NCBIfam" id="TIGR01428">
    <property type="entry name" value="HAD_type_II"/>
    <property type="match status" value="1"/>
</dbReference>
<dbReference type="InterPro" id="IPR023214">
    <property type="entry name" value="HAD_sf"/>
</dbReference>
<dbReference type="SFLD" id="SFLDG01129">
    <property type="entry name" value="C1.5:_HAD__Beta-PGM__Phosphata"/>
    <property type="match status" value="1"/>
</dbReference>